<reference evidence="5 7" key="1">
    <citation type="journal article" date="2012" name="Nature">
        <title>Algal genomes reveal evolutionary mosaicism and the fate of nucleomorphs.</title>
        <authorList>
            <consortium name="DOE Joint Genome Institute"/>
            <person name="Curtis B.A."/>
            <person name="Tanifuji G."/>
            <person name="Burki F."/>
            <person name="Gruber A."/>
            <person name="Irimia M."/>
            <person name="Maruyama S."/>
            <person name="Arias M.C."/>
            <person name="Ball S.G."/>
            <person name="Gile G.H."/>
            <person name="Hirakawa Y."/>
            <person name="Hopkins J.F."/>
            <person name="Kuo A."/>
            <person name="Rensing S.A."/>
            <person name="Schmutz J."/>
            <person name="Symeonidi A."/>
            <person name="Elias M."/>
            <person name="Eveleigh R.J."/>
            <person name="Herman E.K."/>
            <person name="Klute M.J."/>
            <person name="Nakayama T."/>
            <person name="Obornik M."/>
            <person name="Reyes-Prieto A."/>
            <person name="Armbrust E.V."/>
            <person name="Aves S.J."/>
            <person name="Beiko R.G."/>
            <person name="Coutinho P."/>
            <person name="Dacks J.B."/>
            <person name="Durnford D.G."/>
            <person name="Fast N.M."/>
            <person name="Green B.R."/>
            <person name="Grisdale C.J."/>
            <person name="Hempel F."/>
            <person name="Henrissat B."/>
            <person name="Hoppner M.P."/>
            <person name="Ishida K."/>
            <person name="Kim E."/>
            <person name="Koreny L."/>
            <person name="Kroth P.G."/>
            <person name="Liu Y."/>
            <person name="Malik S.B."/>
            <person name="Maier U.G."/>
            <person name="McRose D."/>
            <person name="Mock T."/>
            <person name="Neilson J.A."/>
            <person name="Onodera N.T."/>
            <person name="Poole A.M."/>
            <person name="Pritham E.J."/>
            <person name="Richards T.A."/>
            <person name="Rocap G."/>
            <person name="Roy S.W."/>
            <person name="Sarai C."/>
            <person name="Schaack S."/>
            <person name="Shirato S."/>
            <person name="Slamovits C.H."/>
            <person name="Spencer D.F."/>
            <person name="Suzuki S."/>
            <person name="Worden A.Z."/>
            <person name="Zauner S."/>
            <person name="Barry K."/>
            <person name="Bell C."/>
            <person name="Bharti A.K."/>
            <person name="Crow J.A."/>
            <person name="Grimwood J."/>
            <person name="Kramer R."/>
            <person name="Lindquist E."/>
            <person name="Lucas S."/>
            <person name="Salamov A."/>
            <person name="McFadden G.I."/>
            <person name="Lane C.E."/>
            <person name="Keeling P.J."/>
            <person name="Gray M.W."/>
            <person name="Grigoriev I.V."/>
            <person name="Archibald J.M."/>
        </authorList>
    </citation>
    <scope>NUCLEOTIDE SEQUENCE</scope>
    <source>
        <strain evidence="5 7">CCMP2712</strain>
    </source>
</reference>
<feature type="repeat" description="WD" evidence="3">
    <location>
        <begin position="113"/>
        <end position="154"/>
    </location>
</feature>
<dbReference type="HOGENOM" id="CLU_000288_57_18_1"/>
<dbReference type="PaxDb" id="55529-EKX46891"/>
<dbReference type="Gene3D" id="2.130.10.10">
    <property type="entry name" value="YVTN repeat-like/Quinoprotein amine dehydrogenase"/>
    <property type="match status" value="1"/>
</dbReference>
<reference evidence="6" key="3">
    <citation type="submission" date="2015-06" db="UniProtKB">
        <authorList>
            <consortium name="EnsemblProtists"/>
        </authorList>
    </citation>
    <scope>IDENTIFICATION</scope>
</reference>
<dbReference type="InterPro" id="IPR024977">
    <property type="entry name" value="Apc4-like_WD40_dom"/>
</dbReference>
<feature type="repeat" description="WD" evidence="3">
    <location>
        <begin position="26"/>
        <end position="67"/>
    </location>
</feature>
<dbReference type="PANTHER" id="PTHR19879">
    <property type="entry name" value="TRANSCRIPTION INITIATION FACTOR TFIID"/>
    <property type="match status" value="1"/>
</dbReference>
<reference evidence="7" key="2">
    <citation type="submission" date="2012-11" db="EMBL/GenBank/DDBJ databases">
        <authorList>
            <person name="Kuo A."/>
            <person name="Curtis B.A."/>
            <person name="Tanifuji G."/>
            <person name="Burki F."/>
            <person name="Gruber A."/>
            <person name="Irimia M."/>
            <person name="Maruyama S."/>
            <person name="Arias M.C."/>
            <person name="Ball S.G."/>
            <person name="Gile G.H."/>
            <person name="Hirakawa Y."/>
            <person name="Hopkins J.F."/>
            <person name="Rensing S.A."/>
            <person name="Schmutz J."/>
            <person name="Symeonidi A."/>
            <person name="Elias M."/>
            <person name="Eveleigh R.J."/>
            <person name="Herman E.K."/>
            <person name="Klute M.J."/>
            <person name="Nakayama T."/>
            <person name="Obornik M."/>
            <person name="Reyes-Prieto A."/>
            <person name="Armbrust E.V."/>
            <person name="Aves S.J."/>
            <person name="Beiko R.G."/>
            <person name="Coutinho P."/>
            <person name="Dacks J.B."/>
            <person name="Durnford D.G."/>
            <person name="Fast N.M."/>
            <person name="Green B.R."/>
            <person name="Grisdale C."/>
            <person name="Hempe F."/>
            <person name="Henrissat B."/>
            <person name="Hoppner M.P."/>
            <person name="Ishida K.-I."/>
            <person name="Kim E."/>
            <person name="Koreny L."/>
            <person name="Kroth P.G."/>
            <person name="Liu Y."/>
            <person name="Malik S.-B."/>
            <person name="Maier U.G."/>
            <person name="McRose D."/>
            <person name="Mock T."/>
            <person name="Neilson J.A."/>
            <person name="Onodera N.T."/>
            <person name="Poole A.M."/>
            <person name="Pritham E.J."/>
            <person name="Richards T.A."/>
            <person name="Rocap G."/>
            <person name="Roy S.W."/>
            <person name="Sarai C."/>
            <person name="Schaack S."/>
            <person name="Shirato S."/>
            <person name="Slamovits C.H."/>
            <person name="Spencer D.F."/>
            <person name="Suzuki S."/>
            <person name="Worden A.Z."/>
            <person name="Zauner S."/>
            <person name="Barry K."/>
            <person name="Bell C."/>
            <person name="Bharti A.K."/>
            <person name="Crow J.A."/>
            <person name="Grimwood J."/>
            <person name="Kramer R."/>
            <person name="Lindquist E."/>
            <person name="Lucas S."/>
            <person name="Salamov A."/>
            <person name="McFadden G.I."/>
            <person name="Lane C.E."/>
            <person name="Keeling P.J."/>
            <person name="Gray M.W."/>
            <person name="Grigoriev I.V."/>
            <person name="Archibald J.M."/>
        </authorList>
    </citation>
    <scope>NUCLEOTIDE SEQUENCE</scope>
    <source>
        <strain evidence="7">CCMP2712</strain>
    </source>
</reference>
<dbReference type="PRINTS" id="PR00320">
    <property type="entry name" value="GPROTEINBRPT"/>
</dbReference>
<evidence type="ECO:0000256" key="1">
    <source>
        <dbReference type="ARBA" id="ARBA00022574"/>
    </source>
</evidence>
<evidence type="ECO:0000256" key="3">
    <source>
        <dbReference type="PROSITE-ProRule" id="PRU00221"/>
    </source>
</evidence>
<evidence type="ECO:0000256" key="2">
    <source>
        <dbReference type="ARBA" id="ARBA00022737"/>
    </source>
</evidence>
<dbReference type="CDD" id="cd00200">
    <property type="entry name" value="WD40"/>
    <property type="match status" value="1"/>
</dbReference>
<evidence type="ECO:0000313" key="6">
    <source>
        <dbReference type="EnsemblProtists" id="EKX46891"/>
    </source>
</evidence>
<protein>
    <recommendedName>
        <fullName evidence="4">Anaphase-promoting complex subunit 4-like WD40 domain-containing protein</fullName>
    </recommendedName>
</protein>
<dbReference type="RefSeq" id="XP_005833871.1">
    <property type="nucleotide sequence ID" value="XM_005833814.1"/>
</dbReference>
<keyword evidence="2" id="KW-0677">Repeat</keyword>
<dbReference type="STRING" id="905079.L1JEI1"/>
<dbReference type="KEGG" id="gtt:GUITHDRAFT_152238"/>
<dbReference type="PROSITE" id="PS50294">
    <property type="entry name" value="WD_REPEATS_REGION"/>
    <property type="match status" value="3"/>
</dbReference>
<dbReference type="Pfam" id="PF12894">
    <property type="entry name" value="ANAPC4_WD40"/>
    <property type="match status" value="1"/>
</dbReference>
<proteinExistence type="predicted"/>
<keyword evidence="7" id="KW-1185">Reference proteome</keyword>
<feature type="non-terminal residue" evidence="5">
    <location>
        <position position="198"/>
    </location>
</feature>
<dbReference type="InterPro" id="IPR036322">
    <property type="entry name" value="WD40_repeat_dom_sf"/>
</dbReference>
<dbReference type="PROSITE" id="PS00678">
    <property type="entry name" value="WD_REPEATS_1"/>
    <property type="match status" value="2"/>
</dbReference>
<dbReference type="InterPro" id="IPR001680">
    <property type="entry name" value="WD40_rpt"/>
</dbReference>
<dbReference type="OMA" id="CSDETIY"/>
<dbReference type="Pfam" id="PF00400">
    <property type="entry name" value="WD40"/>
    <property type="match status" value="2"/>
</dbReference>
<sequence>MENLSLGEDEASCKMEIDVGDRIERLVGRKDPVSELRWRQDGKMLACLSLNNTVRVWEVETGECRQVIAFTAEEGWIRSLAWRPDGKKALACVDGEGSVMLRDVGTKSLFVELMGHDDLVEEVSWRPDGTMLASGSHDETVRVWEVATGSCCQVLAGHSKCVESVSWGPDGNMLASGSYDETVRIWEVATGSCCQVLV</sequence>
<dbReference type="SUPFAM" id="SSF50978">
    <property type="entry name" value="WD40 repeat-like"/>
    <property type="match status" value="1"/>
</dbReference>
<evidence type="ECO:0000313" key="7">
    <source>
        <dbReference type="Proteomes" id="UP000011087"/>
    </source>
</evidence>
<feature type="repeat" description="WD" evidence="3">
    <location>
        <begin position="155"/>
        <end position="196"/>
    </location>
</feature>
<dbReference type="EnsemblProtists" id="EKX46891">
    <property type="protein sequence ID" value="EKX46891"/>
    <property type="gene ID" value="GUITHDRAFT_152238"/>
</dbReference>
<evidence type="ECO:0000313" key="5">
    <source>
        <dbReference type="EMBL" id="EKX46891.1"/>
    </source>
</evidence>
<dbReference type="eggNOG" id="KOG0266">
    <property type="taxonomic scope" value="Eukaryota"/>
</dbReference>
<feature type="domain" description="Anaphase-promoting complex subunit 4-like WD40" evidence="4">
    <location>
        <begin position="29"/>
        <end position="69"/>
    </location>
</feature>
<dbReference type="EMBL" id="JH992992">
    <property type="protein sequence ID" value="EKX46891.1"/>
    <property type="molecule type" value="Genomic_DNA"/>
</dbReference>
<dbReference type="GeneID" id="17303641"/>
<dbReference type="SMART" id="SM00320">
    <property type="entry name" value="WD40"/>
    <property type="match status" value="4"/>
</dbReference>
<dbReference type="AlphaFoldDB" id="L1JEI1"/>
<gene>
    <name evidence="5" type="ORF">GUITHDRAFT_152238</name>
</gene>
<accession>L1JEI1</accession>
<dbReference type="InterPro" id="IPR015943">
    <property type="entry name" value="WD40/YVTN_repeat-like_dom_sf"/>
</dbReference>
<dbReference type="PROSITE" id="PS50082">
    <property type="entry name" value="WD_REPEATS_2"/>
    <property type="match status" value="3"/>
</dbReference>
<dbReference type="InterPro" id="IPR020472">
    <property type="entry name" value="WD40_PAC1"/>
</dbReference>
<dbReference type="Proteomes" id="UP000011087">
    <property type="component" value="Unassembled WGS sequence"/>
</dbReference>
<organism evidence="5">
    <name type="scientific">Guillardia theta (strain CCMP2712)</name>
    <name type="common">Cryptophyte</name>
    <dbReference type="NCBI Taxonomy" id="905079"/>
    <lineage>
        <taxon>Eukaryota</taxon>
        <taxon>Cryptophyceae</taxon>
        <taxon>Pyrenomonadales</taxon>
        <taxon>Geminigeraceae</taxon>
        <taxon>Guillardia</taxon>
    </lineage>
</organism>
<dbReference type="InterPro" id="IPR019775">
    <property type="entry name" value="WD40_repeat_CS"/>
</dbReference>
<keyword evidence="1 3" id="KW-0853">WD repeat</keyword>
<dbReference type="PANTHER" id="PTHR19879:SF9">
    <property type="entry name" value="TRANSCRIPTION INITIATION FACTOR TFIID SUBUNIT 5"/>
    <property type="match status" value="1"/>
</dbReference>
<dbReference type="OrthoDB" id="2615105at2759"/>
<evidence type="ECO:0000259" key="4">
    <source>
        <dbReference type="Pfam" id="PF12894"/>
    </source>
</evidence>
<name>L1JEI1_GUITC</name>